<dbReference type="Proteomes" id="UP000254573">
    <property type="component" value="Unassembled WGS sequence"/>
</dbReference>
<dbReference type="EMBL" id="UGSG01000001">
    <property type="protein sequence ID" value="SUA73950.1"/>
    <property type="molecule type" value="Genomic_DNA"/>
</dbReference>
<gene>
    <name evidence="2" type="primary">pipB2</name>
    <name evidence="2" type="ORF">NCTC13160_00066</name>
</gene>
<dbReference type="STRING" id="93220.A6P55_21255"/>
<sequence>MPIPYAVSRWGHASNAAHPRDAGSVSRDPALTSDATAAPPETLRRIFLRANGDERRVISLQVAWMVHVFRHDGRTPCAHACGRPSAGADAVRGDLPFDKAALKRAWTTQFPHLLDDGRAGPAVRDLIAWCRGHRARAGATSLWHWLPLAEKAAAEASVCATRVMRDWPAPVLGVALTLSKLRNAALPDLHLPRADLRGLVAPGADFRGSHFNGARWDGASLRGARLTYANLLRTDFERADLRDSCFRATDASEARLVATDLRGAVFVHTVARNADFSEARCDGLVSTNAQLDESSFHRASLRGASLTRGSAHGARLVGVAAARSQWTAVAMRGARWVGADLRGAEFGQCDLRESDLRGAKLSDVHFDRCDLRNVRFAGATLKRVRLGAGCQLGGTQWHGARIRLDDAWLRRLAPSALEGVVQSWMTLPPDRPAIRAEVFRQLLIALGPKPGLLEMAPEAVPPMHCLPGHVRHGDWLGALLTASCEAGGIGAHEAFAVLRGQWLAQTLHDLGETPLSRQRAEWVTAPLVVELHGRCRRAGDEVGKAVWPLAGAICQTLHWTEEGVGQTDVRHMNALRDAWFGALPPGVRAALSADGGDPFGPGDSVLIRGDGEVAARLPSALIRCVLGSVDGGMPEASDMSLACETLPGWRWRGVRVVTRDPDSAMGYGPGTIAHLRSLLREFGFLSGIWPPEPPLDAFFRLMGRWFGEAGRHRAVSACTEQGLSRSSEAVMAGMDGPEASMAGPDEHGRLSLADRREALLRAGRSPEHARWLPAAQADVDDVFRDAPLCHSGLLGLSAHQAAHEAAPGPEAVRRARWAALAAALSWQATQPAWCVAPGRSGDACPPDALDTCRAYAIAALNETMTDAVASRHLPQALALRACLADPDSTSGRLAERLADWLTCHEVRQLPALAQACAQTLPWFWAIRLPLPGPRYR</sequence>
<dbReference type="OrthoDB" id="12147at2"/>
<dbReference type="Pfam" id="PF00805">
    <property type="entry name" value="Pentapeptide"/>
    <property type="match status" value="3"/>
</dbReference>
<dbReference type="PANTHER" id="PTHR14136:SF17">
    <property type="entry name" value="BTB_POZ DOMAIN-CONTAINING PROTEIN KCTD9"/>
    <property type="match status" value="1"/>
</dbReference>
<dbReference type="Gene3D" id="2.160.20.80">
    <property type="entry name" value="E3 ubiquitin-protein ligase SopA"/>
    <property type="match status" value="2"/>
</dbReference>
<proteinExistence type="predicted"/>
<dbReference type="InterPro" id="IPR051082">
    <property type="entry name" value="Pentapeptide-BTB/POZ_domain"/>
</dbReference>
<reference evidence="2 3" key="1">
    <citation type="submission" date="2018-06" db="EMBL/GenBank/DDBJ databases">
        <authorList>
            <consortium name="Pathogen Informatics"/>
            <person name="Doyle S."/>
        </authorList>
    </citation>
    <scope>NUCLEOTIDE SEQUENCE [LARGE SCALE GENOMIC DNA]</scope>
    <source>
        <strain evidence="2 3">NCTC13160</strain>
    </source>
</reference>
<dbReference type="InterPro" id="IPR001646">
    <property type="entry name" value="5peptide_repeat"/>
</dbReference>
<dbReference type="Pfam" id="PF13599">
    <property type="entry name" value="Pentapeptide_4"/>
    <property type="match status" value="1"/>
</dbReference>
<evidence type="ECO:0000313" key="2">
    <source>
        <dbReference type="EMBL" id="SUA73950.1"/>
    </source>
</evidence>
<dbReference type="SUPFAM" id="SSF141571">
    <property type="entry name" value="Pentapeptide repeat-like"/>
    <property type="match status" value="2"/>
</dbReference>
<evidence type="ECO:0000256" key="1">
    <source>
        <dbReference type="SAM" id="MobiDB-lite"/>
    </source>
</evidence>
<dbReference type="RefSeq" id="WP_081326893.1">
    <property type="nucleotide sequence ID" value="NZ_CP009553.3"/>
</dbReference>
<evidence type="ECO:0000313" key="3">
    <source>
        <dbReference type="Proteomes" id="UP000254573"/>
    </source>
</evidence>
<name>A0A378YBN2_9BURK</name>
<dbReference type="PANTHER" id="PTHR14136">
    <property type="entry name" value="BTB_POZ DOMAIN-CONTAINING PROTEIN KCTD9"/>
    <property type="match status" value="1"/>
</dbReference>
<dbReference type="AlphaFoldDB" id="A0A378YBN2"/>
<accession>A0A378YBN2</accession>
<organism evidence="2 3">
    <name type="scientific">Pandoraea pnomenusa</name>
    <dbReference type="NCBI Taxonomy" id="93220"/>
    <lineage>
        <taxon>Bacteria</taxon>
        <taxon>Pseudomonadati</taxon>
        <taxon>Pseudomonadota</taxon>
        <taxon>Betaproteobacteria</taxon>
        <taxon>Burkholderiales</taxon>
        <taxon>Burkholderiaceae</taxon>
        <taxon>Pandoraea</taxon>
    </lineage>
</organism>
<protein>
    <submittedName>
        <fullName evidence="2">Type III effector pipB2</fullName>
    </submittedName>
</protein>
<feature type="region of interest" description="Disordered" evidence="1">
    <location>
        <begin position="15"/>
        <end position="36"/>
    </location>
</feature>